<evidence type="ECO:0000313" key="5">
    <source>
        <dbReference type="Proteomes" id="UP000762676"/>
    </source>
</evidence>
<gene>
    <name evidence="4" type="ORF">ElyMa_001219800</name>
</gene>
<keyword evidence="1" id="KW-0479">Metal-binding</keyword>
<feature type="compositionally biased region" description="Polar residues" evidence="2">
    <location>
        <begin position="290"/>
        <end position="302"/>
    </location>
</feature>
<dbReference type="GO" id="GO:0008270">
    <property type="term" value="F:zinc ion binding"/>
    <property type="evidence" value="ECO:0007669"/>
    <property type="project" value="UniProtKB-KW"/>
</dbReference>
<feature type="domain" description="CCHC-type" evidence="3">
    <location>
        <begin position="187"/>
        <end position="202"/>
    </location>
</feature>
<dbReference type="GO" id="GO:0003676">
    <property type="term" value="F:nucleic acid binding"/>
    <property type="evidence" value="ECO:0007669"/>
    <property type="project" value="InterPro"/>
</dbReference>
<keyword evidence="4" id="KW-0808">Transferase</keyword>
<keyword evidence="1" id="KW-0863">Zinc-finger</keyword>
<proteinExistence type="predicted"/>
<evidence type="ECO:0000256" key="2">
    <source>
        <dbReference type="SAM" id="MobiDB-lite"/>
    </source>
</evidence>
<organism evidence="4 5">
    <name type="scientific">Elysia marginata</name>
    <dbReference type="NCBI Taxonomy" id="1093978"/>
    <lineage>
        <taxon>Eukaryota</taxon>
        <taxon>Metazoa</taxon>
        <taxon>Spiralia</taxon>
        <taxon>Lophotrochozoa</taxon>
        <taxon>Mollusca</taxon>
        <taxon>Gastropoda</taxon>
        <taxon>Heterobranchia</taxon>
        <taxon>Euthyneura</taxon>
        <taxon>Panpulmonata</taxon>
        <taxon>Sacoglossa</taxon>
        <taxon>Placobranchoidea</taxon>
        <taxon>Plakobranchidae</taxon>
        <taxon>Elysia</taxon>
    </lineage>
</organism>
<keyword evidence="4" id="KW-0548">Nucleotidyltransferase</keyword>
<dbReference type="GO" id="GO:0003964">
    <property type="term" value="F:RNA-directed DNA polymerase activity"/>
    <property type="evidence" value="ECO:0007669"/>
    <property type="project" value="UniProtKB-KW"/>
</dbReference>
<dbReference type="PROSITE" id="PS50158">
    <property type="entry name" value="ZF_CCHC"/>
    <property type="match status" value="1"/>
</dbReference>
<keyword evidence="5" id="KW-1185">Reference proteome</keyword>
<dbReference type="AlphaFoldDB" id="A0AAV4I9Y7"/>
<evidence type="ECO:0000256" key="1">
    <source>
        <dbReference type="PROSITE-ProRule" id="PRU00047"/>
    </source>
</evidence>
<protein>
    <submittedName>
        <fullName evidence="4">RNA-directed DNA polymerase from mobile element jockey</fullName>
    </submittedName>
</protein>
<reference evidence="4 5" key="1">
    <citation type="journal article" date="2021" name="Elife">
        <title>Chloroplast acquisition without the gene transfer in kleptoplastic sea slugs, Plakobranchus ocellatus.</title>
        <authorList>
            <person name="Maeda T."/>
            <person name="Takahashi S."/>
            <person name="Yoshida T."/>
            <person name="Shimamura S."/>
            <person name="Takaki Y."/>
            <person name="Nagai Y."/>
            <person name="Toyoda A."/>
            <person name="Suzuki Y."/>
            <person name="Arimoto A."/>
            <person name="Ishii H."/>
            <person name="Satoh N."/>
            <person name="Nishiyama T."/>
            <person name="Hasebe M."/>
            <person name="Maruyama T."/>
            <person name="Minagawa J."/>
            <person name="Obokata J."/>
            <person name="Shigenobu S."/>
        </authorList>
    </citation>
    <scope>NUCLEOTIDE SEQUENCE [LARGE SCALE GENOMIC DNA]</scope>
</reference>
<evidence type="ECO:0000313" key="4">
    <source>
        <dbReference type="EMBL" id="GFS06292.1"/>
    </source>
</evidence>
<feature type="region of interest" description="Disordered" evidence="2">
    <location>
        <begin position="267"/>
        <end position="355"/>
    </location>
</feature>
<dbReference type="EMBL" id="BMAT01002416">
    <property type="protein sequence ID" value="GFS06292.1"/>
    <property type="molecule type" value="Genomic_DNA"/>
</dbReference>
<comment type="caution">
    <text evidence="4">The sequence shown here is derived from an EMBL/GenBank/DDBJ whole genome shotgun (WGS) entry which is preliminary data.</text>
</comment>
<accession>A0AAV4I9Y7</accession>
<name>A0AAV4I9Y7_9GAST</name>
<dbReference type="InterPro" id="IPR001878">
    <property type="entry name" value="Znf_CCHC"/>
</dbReference>
<keyword evidence="4" id="KW-0695">RNA-directed DNA polymerase</keyword>
<keyword evidence="1" id="KW-0862">Zinc</keyword>
<sequence length="355" mass="39821">MGGKRGAESVFSTLAPHRIYLNVESVGGESVSDLSPFRLHREIMGILGRECKISKTKRGVMLEVARKSDEEKLTKMKELGGLKVKVTRDTYLNTSRGVINHKDLRGSKEEEFVEWIPGVISARRIEIKRGEERIKTNTYVLTFDYPTPPSDYLPVKVRPYVPTPMCCFRCHRFGRGRDRCRAREELCVKCGEPGHRGEECKKELRCVNCKGEHPANSKSCPKYKEEQAILRYRAYNGGTFGQARAAVVVEVAKEVRPKLYAQAVRGGPTRKVTAPVSTQNKIESLPVARNSATRRAGLTNNKPRTEETRKPLAGSPPPSQQPSPSQQCPPSQPPRGPLPRRIQTVGIWHRNLKIG</sequence>
<evidence type="ECO:0000259" key="3">
    <source>
        <dbReference type="PROSITE" id="PS50158"/>
    </source>
</evidence>
<dbReference type="Proteomes" id="UP000762676">
    <property type="component" value="Unassembled WGS sequence"/>
</dbReference>